<evidence type="ECO:0000313" key="3">
    <source>
        <dbReference type="Proteomes" id="UP000193411"/>
    </source>
</evidence>
<evidence type="ECO:0000313" key="2">
    <source>
        <dbReference type="EMBL" id="ORZ37257.1"/>
    </source>
</evidence>
<comment type="caution">
    <text evidence="2">The sequence shown here is derived from an EMBL/GenBank/DDBJ whole genome shotgun (WGS) entry which is preliminary data.</text>
</comment>
<evidence type="ECO:0000256" key="1">
    <source>
        <dbReference type="SAM" id="MobiDB-lite"/>
    </source>
</evidence>
<proteinExistence type="predicted"/>
<organism evidence="2 3">
    <name type="scientific">Catenaria anguillulae PL171</name>
    <dbReference type="NCBI Taxonomy" id="765915"/>
    <lineage>
        <taxon>Eukaryota</taxon>
        <taxon>Fungi</taxon>
        <taxon>Fungi incertae sedis</taxon>
        <taxon>Blastocladiomycota</taxon>
        <taxon>Blastocladiomycetes</taxon>
        <taxon>Blastocladiales</taxon>
        <taxon>Catenariaceae</taxon>
        <taxon>Catenaria</taxon>
    </lineage>
</organism>
<gene>
    <name evidence="2" type="ORF">BCR44DRAFT_1430794</name>
</gene>
<feature type="compositionally biased region" description="Acidic residues" evidence="1">
    <location>
        <begin position="193"/>
        <end position="202"/>
    </location>
</feature>
<keyword evidence="3" id="KW-1185">Reference proteome</keyword>
<feature type="region of interest" description="Disordered" evidence="1">
    <location>
        <begin position="189"/>
        <end position="218"/>
    </location>
</feature>
<name>A0A1Y2HRN9_9FUNG</name>
<protein>
    <recommendedName>
        <fullName evidence="4">PPM-type phosphatase domain-containing protein</fullName>
    </recommendedName>
</protein>
<evidence type="ECO:0008006" key="4">
    <source>
        <dbReference type="Google" id="ProtNLM"/>
    </source>
</evidence>
<sequence>MGGRGLPVLLIDTDLRVDLVRLHSRLVSHAIRCASTAYPSLSTMVASDTAIHEWAHQLALETLARLHLVRATNHMQLLATLHLLTAQPHCPRLRISSSIRSLLLARHFARLKVLGVTTILTTWERHIPHPRSLQHHVHQPPPADPFGFASMVRGDMDAGQKVDAEARERLGRHLASSIAARFLVRRAPPVVNDAEDEDDDQGDKDHNEQAQRGTQGHEPTYIAVQMMHPVVRPGHWVVVTSDGVCDYQPDDV</sequence>
<dbReference type="AlphaFoldDB" id="A0A1Y2HRN9"/>
<accession>A0A1Y2HRN9</accession>
<dbReference type="EMBL" id="MCFL01000013">
    <property type="protein sequence ID" value="ORZ37257.1"/>
    <property type="molecule type" value="Genomic_DNA"/>
</dbReference>
<reference evidence="2 3" key="1">
    <citation type="submission" date="2016-07" db="EMBL/GenBank/DDBJ databases">
        <title>Pervasive Adenine N6-methylation of Active Genes in Fungi.</title>
        <authorList>
            <consortium name="DOE Joint Genome Institute"/>
            <person name="Mondo S.J."/>
            <person name="Dannebaum R.O."/>
            <person name="Kuo R.C."/>
            <person name="Labutti K."/>
            <person name="Haridas S."/>
            <person name="Kuo A."/>
            <person name="Salamov A."/>
            <person name="Ahrendt S.R."/>
            <person name="Lipzen A."/>
            <person name="Sullivan W."/>
            <person name="Andreopoulos W.B."/>
            <person name="Clum A."/>
            <person name="Lindquist E."/>
            <person name="Daum C."/>
            <person name="Ramamoorthy G.K."/>
            <person name="Gryganskyi A."/>
            <person name="Culley D."/>
            <person name="Magnuson J.K."/>
            <person name="James T.Y."/>
            <person name="O'Malley M.A."/>
            <person name="Stajich J.E."/>
            <person name="Spatafora J.W."/>
            <person name="Visel A."/>
            <person name="Grigoriev I.V."/>
        </authorList>
    </citation>
    <scope>NUCLEOTIDE SEQUENCE [LARGE SCALE GENOMIC DNA]</scope>
    <source>
        <strain evidence="2 3">PL171</strain>
    </source>
</reference>
<dbReference type="Proteomes" id="UP000193411">
    <property type="component" value="Unassembled WGS sequence"/>
</dbReference>